<proteinExistence type="predicted"/>
<accession>A0A0E9USK2</accession>
<name>A0A0E9USK2_ANGAN</name>
<dbReference type="EMBL" id="GBXM01039743">
    <property type="protein sequence ID" value="JAH68834.1"/>
    <property type="molecule type" value="Transcribed_RNA"/>
</dbReference>
<sequence length="52" mass="5991">MAQVDTFCSTTPNSFLLPMGRAKVGKLTGGWRLRIVQVFVNQLPWLNWDNWP</sequence>
<organism evidence="1">
    <name type="scientific">Anguilla anguilla</name>
    <name type="common">European freshwater eel</name>
    <name type="synonym">Muraena anguilla</name>
    <dbReference type="NCBI Taxonomy" id="7936"/>
    <lineage>
        <taxon>Eukaryota</taxon>
        <taxon>Metazoa</taxon>
        <taxon>Chordata</taxon>
        <taxon>Craniata</taxon>
        <taxon>Vertebrata</taxon>
        <taxon>Euteleostomi</taxon>
        <taxon>Actinopterygii</taxon>
        <taxon>Neopterygii</taxon>
        <taxon>Teleostei</taxon>
        <taxon>Anguilliformes</taxon>
        <taxon>Anguillidae</taxon>
        <taxon>Anguilla</taxon>
    </lineage>
</organism>
<reference evidence="1" key="2">
    <citation type="journal article" date="2015" name="Fish Shellfish Immunol.">
        <title>Early steps in the European eel (Anguilla anguilla)-Vibrio vulnificus interaction in the gills: Role of the RtxA13 toxin.</title>
        <authorList>
            <person name="Callol A."/>
            <person name="Pajuelo D."/>
            <person name="Ebbesson L."/>
            <person name="Teles M."/>
            <person name="MacKenzie S."/>
            <person name="Amaro C."/>
        </authorList>
    </citation>
    <scope>NUCLEOTIDE SEQUENCE</scope>
</reference>
<reference evidence="1" key="1">
    <citation type="submission" date="2014-11" db="EMBL/GenBank/DDBJ databases">
        <authorList>
            <person name="Amaro Gonzalez C."/>
        </authorList>
    </citation>
    <scope>NUCLEOTIDE SEQUENCE</scope>
</reference>
<dbReference type="AlphaFoldDB" id="A0A0E9USK2"/>
<protein>
    <submittedName>
        <fullName evidence="1">Uncharacterized protein</fullName>
    </submittedName>
</protein>
<evidence type="ECO:0000313" key="1">
    <source>
        <dbReference type="EMBL" id="JAH68834.1"/>
    </source>
</evidence>